<comment type="subcellular location">
    <subcellularLocation>
        <location evidence="1">Membrane</location>
        <topology evidence="1">Multi-pass membrane protein</topology>
    </subcellularLocation>
</comment>
<feature type="transmembrane region" description="Helical" evidence="6">
    <location>
        <begin position="38"/>
        <end position="57"/>
    </location>
</feature>
<dbReference type="PANTHER" id="PTHR42718:SF9">
    <property type="entry name" value="MAJOR FACILITATOR SUPERFAMILY MULTIDRUG TRANSPORTER MFSC"/>
    <property type="match status" value="1"/>
</dbReference>
<name>A0A2R6A6H4_9ARCH</name>
<dbReference type="GO" id="GO:0016020">
    <property type="term" value="C:membrane"/>
    <property type="evidence" value="ECO:0007669"/>
    <property type="project" value="UniProtKB-SubCell"/>
</dbReference>
<feature type="transmembrane region" description="Helical" evidence="6">
    <location>
        <begin position="211"/>
        <end position="236"/>
    </location>
</feature>
<feature type="transmembrane region" description="Helical" evidence="6">
    <location>
        <begin position="185"/>
        <end position="205"/>
    </location>
</feature>
<gene>
    <name evidence="8" type="ORF">B9Q01_09255</name>
</gene>
<feature type="transmembrane region" description="Helical" evidence="6">
    <location>
        <begin position="256"/>
        <end position="280"/>
    </location>
</feature>
<feature type="transmembrane region" description="Helical" evidence="6">
    <location>
        <begin position="428"/>
        <end position="454"/>
    </location>
</feature>
<feature type="transmembrane region" description="Helical" evidence="6">
    <location>
        <begin position="354"/>
        <end position="376"/>
    </location>
</feature>
<feature type="transmembrane region" description="Helical" evidence="6">
    <location>
        <begin position="92"/>
        <end position="114"/>
    </location>
</feature>
<dbReference type="InterPro" id="IPR036259">
    <property type="entry name" value="MFS_trans_sf"/>
</dbReference>
<comment type="caution">
    <text evidence="8">The sequence shown here is derived from an EMBL/GenBank/DDBJ whole genome shotgun (WGS) entry which is preliminary data.</text>
</comment>
<evidence type="ECO:0000256" key="6">
    <source>
        <dbReference type="SAM" id="Phobius"/>
    </source>
</evidence>
<evidence type="ECO:0000259" key="7">
    <source>
        <dbReference type="PROSITE" id="PS50850"/>
    </source>
</evidence>
<dbReference type="Proteomes" id="UP000240880">
    <property type="component" value="Unassembled WGS sequence"/>
</dbReference>
<dbReference type="AlphaFoldDB" id="A0A2R6A6H4"/>
<dbReference type="Gene3D" id="1.20.1720.10">
    <property type="entry name" value="Multidrug resistance protein D"/>
    <property type="match status" value="1"/>
</dbReference>
<evidence type="ECO:0000256" key="1">
    <source>
        <dbReference type="ARBA" id="ARBA00004141"/>
    </source>
</evidence>
<dbReference type="Pfam" id="PF07690">
    <property type="entry name" value="MFS_1"/>
    <property type="match status" value="1"/>
</dbReference>
<dbReference type="EMBL" id="NEXC01000108">
    <property type="protein sequence ID" value="PSN82006.1"/>
    <property type="molecule type" value="Genomic_DNA"/>
</dbReference>
<evidence type="ECO:0000256" key="4">
    <source>
        <dbReference type="ARBA" id="ARBA00022989"/>
    </source>
</evidence>
<feature type="transmembrane region" description="Helical" evidence="6">
    <location>
        <begin position="154"/>
        <end position="173"/>
    </location>
</feature>
<protein>
    <submittedName>
        <fullName evidence="8">MFS transporter</fullName>
    </submittedName>
</protein>
<evidence type="ECO:0000313" key="8">
    <source>
        <dbReference type="EMBL" id="PSN82006.1"/>
    </source>
</evidence>
<keyword evidence="3 6" id="KW-0812">Transmembrane</keyword>
<accession>A0A2R6A6H4</accession>
<evidence type="ECO:0000256" key="2">
    <source>
        <dbReference type="ARBA" id="ARBA00022448"/>
    </source>
</evidence>
<evidence type="ECO:0000256" key="5">
    <source>
        <dbReference type="ARBA" id="ARBA00023136"/>
    </source>
</evidence>
<feature type="transmembrane region" description="Helical" evidence="6">
    <location>
        <begin position="126"/>
        <end position="148"/>
    </location>
</feature>
<sequence>MQVLLTLATVALLVNYVETMVVPALPTIQSDFSTTSSLVAWVTSAYLIVGSAASPLFGKLGDLYGKKRLYLISLGFYIISVALAGFSTNIYFLIFARALQGLGFSVFPLGLAIITDTFPKERVATAQGVLSGTIGIGTALGLVVGAYIDQDLGWQYAFHIAALLGILLLVVSSKTLESDVSRPKEALDIVGSALLMTGISLLLVYTTEGPYLGWFSALELILLALGAVLTIGFFVYESRARSPLIQLGLLKIRNVFVSNIVGIVSSLMLLMMFFAVIYYTEIPPPFGLGLDVISAGLTLAPATVVMLVVGPIVGRLTGRIGPKPVLLFGSLVCALGFYLFLLNRSTSSVLVEDVIVTGIGMISIIVPIVNMVAVSLPEDSRAVGLGMNTMLRNLGGAIGPVVATTIMTSYQTAYILTTHGELFYAGSFPLAIGFNTIFKVDILISVITFALSAFSKNYTTRSLKLNSAYA</sequence>
<feature type="transmembrane region" description="Helical" evidence="6">
    <location>
        <begin position="292"/>
        <end position="313"/>
    </location>
</feature>
<keyword evidence="2" id="KW-0813">Transport</keyword>
<dbReference type="Gene3D" id="1.20.1250.20">
    <property type="entry name" value="MFS general substrate transporter like domains"/>
    <property type="match status" value="1"/>
</dbReference>
<feature type="transmembrane region" description="Helical" evidence="6">
    <location>
        <begin position="325"/>
        <end position="342"/>
    </location>
</feature>
<reference evidence="8 9" key="1">
    <citation type="submission" date="2017-04" db="EMBL/GenBank/DDBJ databases">
        <title>Novel microbial lineages endemic to geothermal iron-oxide mats fill important gaps in the evolutionary history of Archaea.</title>
        <authorList>
            <person name="Jay Z.J."/>
            <person name="Beam J.P."/>
            <person name="Dlakic M."/>
            <person name="Rusch D.B."/>
            <person name="Kozubal M.A."/>
            <person name="Inskeep W.P."/>
        </authorList>
    </citation>
    <scope>NUCLEOTIDE SEQUENCE [LARGE SCALE GENOMIC DNA]</scope>
    <source>
        <strain evidence="8">OSP_D</strain>
    </source>
</reference>
<organism evidence="8 9">
    <name type="scientific">Candidatus Marsarchaeota G1 archaeon OSP_D</name>
    <dbReference type="NCBI Taxonomy" id="1978155"/>
    <lineage>
        <taxon>Archaea</taxon>
        <taxon>Candidatus Marsarchaeota</taxon>
        <taxon>Candidatus Marsarchaeota group 1</taxon>
    </lineage>
</organism>
<dbReference type="InterPro" id="IPR020846">
    <property type="entry name" value="MFS_dom"/>
</dbReference>
<dbReference type="PANTHER" id="PTHR42718">
    <property type="entry name" value="MAJOR FACILITATOR SUPERFAMILY MULTIDRUG TRANSPORTER MFSC"/>
    <property type="match status" value="1"/>
</dbReference>
<feature type="transmembrane region" description="Helical" evidence="6">
    <location>
        <begin position="69"/>
        <end position="86"/>
    </location>
</feature>
<feature type="domain" description="Major facilitator superfamily (MFS) profile" evidence="7">
    <location>
        <begin position="3"/>
        <end position="460"/>
    </location>
</feature>
<proteinExistence type="predicted"/>
<dbReference type="CDD" id="cd17504">
    <property type="entry name" value="MFS_MMR_MDR_like"/>
    <property type="match status" value="1"/>
</dbReference>
<dbReference type="SUPFAM" id="SSF103473">
    <property type="entry name" value="MFS general substrate transporter"/>
    <property type="match status" value="1"/>
</dbReference>
<dbReference type="PROSITE" id="PS50850">
    <property type="entry name" value="MFS"/>
    <property type="match status" value="1"/>
</dbReference>
<dbReference type="GO" id="GO:0022857">
    <property type="term" value="F:transmembrane transporter activity"/>
    <property type="evidence" value="ECO:0007669"/>
    <property type="project" value="InterPro"/>
</dbReference>
<keyword evidence="4 6" id="KW-1133">Transmembrane helix</keyword>
<keyword evidence="5 6" id="KW-0472">Membrane</keyword>
<dbReference type="InterPro" id="IPR011701">
    <property type="entry name" value="MFS"/>
</dbReference>
<feature type="transmembrane region" description="Helical" evidence="6">
    <location>
        <begin position="397"/>
        <end position="416"/>
    </location>
</feature>
<evidence type="ECO:0000256" key="3">
    <source>
        <dbReference type="ARBA" id="ARBA00022692"/>
    </source>
</evidence>
<evidence type="ECO:0000313" key="9">
    <source>
        <dbReference type="Proteomes" id="UP000240880"/>
    </source>
</evidence>